<feature type="transmembrane region" description="Helical" evidence="1">
    <location>
        <begin position="96"/>
        <end position="114"/>
    </location>
</feature>
<protein>
    <submittedName>
        <fullName evidence="2">Uncharacterized protein</fullName>
    </submittedName>
</protein>
<dbReference type="RefSeq" id="WP_093997485.1">
    <property type="nucleotide sequence ID" value="NZ_FXYD01000006.1"/>
</dbReference>
<sequence>MTLEEAMADQAAWLNIWLPILMFGSMILPVVLLIWKPSRLAGLAGIAAGLLSFAAISWMYEQLGYVKLLGLPHVLFYTPVVIYFISRLRSGLLPKYAVWIMSASLVIILISLAFDYTDVARYFLGERTPLAVPAGFEG</sequence>
<gene>
    <name evidence="2" type="ORF">OCA8868_03137</name>
</gene>
<dbReference type="OrthoDB" id="7619983at2"/>
<reference evidence="3" key="1">
    <citation type="submission" date="2017-05" db="EMBL/GenBank/DDBJ databases">
        <authorList>
            <person name="Rodrigo-Torres L."/>
            <person name="Arahal R. D."/>
            <person name="Lucena T."/>
        </authorList>
    </citation>
    <scope>NUCLEOTIDE SEQUENCE [LARGE SCALE GENOMIC DNA]</scope>
    <source>
        <strain evidence="3">CECT 8868</strain>
    </source>
</reference>
<evidence type="ECO:0000256" key="1">
    <source>
        <dbReference type="SAM" id="Phobius"/>
    </source>
</evidence>
<accession>A0A238KNH6</accession>
<keyword evidence="1" id="KW-1133">Transmembrane helix</keyword>
<feature type="transmembrane region" description="Helical" evidence="1">
    <location>
        <begin position="40"/>
        <end position="60"/>
    </location>
</feature>
<keyword evidence="1" id="KW-0812">Transmembrane</keyword>
<keyword evidence="3" id="KW-1185">Reference proteome</keyword>
<feature type="transmembrane region" description="Helical" evidence="1">
    <location>
        <begin position="12"/>
        <end position="35"/>
    </location>
</feature>
<evidence type="ECO:0000313" key="2">
    <source>
        <dbReference type="EMBL" id="SMX44394.1"/>
    </source>
</evidence>
<organism evidence="2 3">
    <name type="scientific">Octadecabacter ascidiaceicola</name>
    <dbReference type="NCBI Taxonomy" id="1655543"/>
    <lineage>
        <taxon>Bacteria</taxon>
        <taxon>Pseudomonadati</taxon>
        <taxon>Pseudomonadota</taxon>
        <taxon>Alphaproteobacteria</taxon>
        <taxon>Rhodobacterales</taxon>
        <taxon>Roseobacteraceae</taxon>
        <taxon>Octadecabacter</taxon>
    </lineage>
</organism>
<proteinExistence type="predicted"/>
<feature type="transmembrane region" description="Helical" evidence="1">
    <location>
        <begin position="66"/>
        <end position="84"/>
    </location>
</feature>
<name>A0A238KNH6_9RHOB</name>
<dbReference type="EMBL" id="FXYD01000006">
    <property type="protein sequence ID" value="SMX44394.1"/>
    <property type="molecule type" value="Genomic_DNA"/>
</dbReference>
<keyword evidence="1" id="KW-0472">Membrane</keyword>
<dbReference type="Proteomes" id="UP000203464">
    <property type="component" value="Unassembled WGS sequence"/>
</dbReference>
<evidence type="ECO:0000313" key="3">
    <source>
        <dbReference type="Proteomes" id="UP000203464"/>
    </source>
</evidence>
<dbReference type="AlphaFoldDB" id="A0A238KNH6"/>